<dbReference type="OrthoDB" id="2942850at2"/>
<evidence type="ECO:0000313" key="2">
    <source>
        <dbReference type="Proteomes" id="UP000253908"/>
    </source>
</evidence>
<reference evidence="2" key="1">
    <citation type="submission" date="2017-11" db="EMBL/GenBank/DDBJ databases">
        <authorList>
            <person name="Zhu W."/>
        </authorList>
    </citation>
    <scope>NUCLEOTIDE SEQUENCE [LARGE SCALE GENOMIC DNA]</scope>
    <source>
        <strain evidence="2">160</strain>
    </source>
</reference>
<organism evidence="1 2">
    <name type="scientific">Oceanobacillus zhaokaii</name>
    <dbReference type="NCBI Taxonomy" id="2052660"/>
    <lineage>
        <taxon>Bacteria</taxon>
        <taxon>Bacillati</taxon>
        <taxon>Bacillota</taxon>
        <taxon>Bacilli</taxon>
        <taxon>Bacillales</taxon>
        <taxon>Bacillaceae</taxon>
        <taxon>Oceanobacillus</taxon>
    </lineage>
</organism>
<name>A0A345PGU3_9BACI</name>
<dbReference type="KEGG" id="ocn:CUC15_09905"/>
<protein>
    <submittedName>
        <fullName evidence="1">Uncharacterized protein</fullName>
    </submittedName>
</protein>
<evidence type="ECO:0000313" key="1">
    <source>
        <dbReference type="EMBL" id="AXI09223.1"/>
    </source>
</evidence>
<gene>
    <name evidence="1" type="ORF">CUC15_09905</name>
</gene>
<keyword evidence="2" id="KW-1185">Reference proteome</keyword>
<dbReference type="EMBL" id="CP024848">
    <property type="protein sequence ID" value="AXI09223.1"/>
    <property type="molecule type" value="Genomic_DNA"/>
</dbReference>
<dbReference type="AlphaFoldDB" id="A0A345PGU3"/>
<proteinExistence type="predicted"/>
<dbReference type="Proteomes" id="UP000253908">
    <property type="component" value="Chromosome"/>
</dbReference>
<accession>A0A345PGU3</accession>
<sequence length="93" mass="10236">MALFSLSACSSQPSLELVDANVDIVKDKSLLWSIGITEGERKGEELIPTALFYEFTIKNTGHKTVGTPEVEKGIEHKIEPKEKLKSVSDYVIG</sequence>